<dbReference type="AlphaFoldDB" id="A0A2S7T0N8"/>
<protein>
    <submittedName>
        <fullName evidence="2">DUF420 domain-containing protein</fullName>
    </submittedName>
</protein>
<reference evidence="2 3" key="1">
    <citation type="submission" date="2018-01" db="EMBL/GenBank/DDBJ databases">
        <title>A novel member of the phylum Bacteroidetes isolated from glacier ice.</title>
        <authorList>
            <person name="Liu Q."/>
            <person name="Xin Y.-H."/>
        </authorList>
    </citation>
    <scope>NUCLEOTIDE SEQUENCE [LARGE SCALE GENOMIC DNA]</scope>
    <source>
        <strain evidence="2 3">RB1R16</strain>
    </source>
</reference>
<dbReference type="InterPro" id="IPR007352">
    <property type="entry name" value="DUF420"/>
</dbReference>
<keyword evidence="1" id="KW-0472">Membrane</keyword>
<sequence length="184" mass="20833">MLTPVLKKDDKKAQIIIWTASIAVFALVAITSKYKLDLDLGFNIHLFALVNALINSTVTVLLILGLITVKNKQYTAHKNIMLLAIILSSLFLLSYVGHHLLAGETKYGGPHDGKYYAYIFILITHIPLATIILPFALFTAYRSLTGEYEKHKKLAKYTWPLWLYVSITGVLVYYFIHPYYVPAL</sequence>
<keyword evidence="1" id="KW-1133">Transmembrane helix</keyword>
<comment type="caution">
    <text evidence="2">The sequence shown here is derived from an EMBL/GenBank/DDBJ whole genome shotgun (WGS) entry which is preliminary data.</text>
</comment>
<evidence type="ECO:0000256" key="1">
    <source>
        <dbReference type="SAM" id="Phobius"/>
    </source>
</evidence>
<keyword evidence="3" id="KW-1185">Reference proteome</keyword>
<gene>
    <name evidence="2" type="ORF">CJD36_001365</name>
</gene>
<name>A0A2S7T0N8_9BACT</name>
<feature type="transmembrane region" description="Helical" evidence="1">
    <location>
        <begin position="44"/>
        <end position="67"/>
    </location>
</feature>
<feature type="transmembrane region" description="Helical" evidence="1">
    <location>
        <begin position="15"/>
        <end position="32"/>
    </location>
</feature>
<feature type="transmembrane region" description="Helical" evidence="1">
    <location>
        <begin position="116"/>
        <end position="140"/>
    </location>
</feature>
<keyword evidence="1" id="KW-0812">Transmembrane</keyword>
<evidence type="ECO:0000313" key="3">
    <source>
        <dbReference type="Proteomes" id="UP000239872"/>
    </source>
</evidence>
<dbReference type="PANTHER" id="PTHR37692">
    <property type="entry name" value="HYPOTHETICAL MEMBRANE SPANNING PROTEIN"/>
    <property type="match status" value="1"/>
</dbReference>
<feature type="transmembrane region" description="Helical" evidence="1">
    <location>
        <begin position="161"/>
        <end position="181"/>
    </location>
</feature>
<dbReference type="EMBL" id="PPSL01000001">
    <property type="protein sequence ID" value="PQJ12427.1"/>
    <property type="molecule type" value="Genomic_DNA"/>
</dbReference>
<proteinExistence type="predicted"/>
<evidence type="ECO:0000313" key="2">
    <source>
        <dbReference type="EMBL" id="PQJ12427.1"/>
    </source>
</evidence>
<dbReference type="Proteomes" id="UP000239872">
    <property type="component" value="Unassembled WGS sequence"/>
</dbReference>
<dbReference type="Pfam" id="PF04238">
    <property type="entry name" value="DUF420"/>
    <property type="match status" value="1"/>
</dbReference>
<dbReference type="RefSeq" id="WP_105037311.1">
    <property type="nucleotide sequence ID" value="NZ_PPSL01000001.1"/>
</dbReference>
<organism evidence="2 3">
    <name type="scientific">Flavipsychrobacter stenotrophus</name>
    <dbReference type="NCBI Taxonomy" id="2077091"/>
    <lineage>
        <taxon>Bacteria</taxon>
        <taxon>Pseudomonadati</taxon>
        <taxon>Bacteroidota</taxon>
        <taxon>Chitinophagia</taxon>
        <taxon>Chitinophagales</taxon>
        <taxon>Chitinophagaceae</taxon>
        <taxon>Flavipsychrobacter</taxon>
    </lineage>
</organism>
<feature type="transmembrane region" description="Helical" evidence="1">
    <location>
        <begin position="79"/>
        <end position="96"/>
    </location>
</feature>
<dbReference type="OrthoDB" id="9811380at2"/>
<accession>A0A2S7T0N8</accession>
<dbReference type="PANTHER" id="PTHR37692:SF1">
    <property type="entry name" value="DUF420 DOMAIN-CONTAINING PROTEIN"/>
    <property type="match status" value="1"/>
</dbReference>